<evidence type="ECO:0000259" key="7">
    <source>
        <dbReference type="Pfam" id="PF00892"/>
    </source>
</evidence>
<keyword evidence="4 6" id="KW-1133">Transmembrane helix</keyword>
<dbReference type="KEGG" id="tvd:SG34_004915"/>
<dbReference type="PANTHER" id="PTHR32322:SF18">
    <property type="entry name" value="S-ADENOSYLMETHIONINE_S-ADENOSYLHOMOCYSTEINE TRANSPORTER"/>
    <property type="match status" value="1"/>
</dbReference>
<evidence type="ECO:0000256" key="3">
    <source>
        <dbReference type="ARBA" id="ARBA00022692"/>
    </source>
</evidence>
<organism evidence="8 9">
    <name type="scientific">Thalassomonas viridans</name>
    <dbReference type="NCBI Taxonomy" id="137584"/>
    <lineage>
        <taxon>Bacteria</taxon>
        <taxon>Pseudomonadati</taxon>
        <taxon>Pseudomonadota</taxon>
        <taxon>Gammaproteobacteria</taxon>
        <taxon>Alteromonadales</taxon>
        <taxon>Colwelliaceae</taxon>
        <taxon>Thalassomonas</taxon>
    </lineage>
</organism>
<proteinExistence type="predicted"/>
<gene>
    <name evidence="8" type="ORF">SG34_004915</name>
</gene>
<keyword evidence="5 6" id="KW-0472">Membrane</keyword>
<dbReference type="PANTHER" id="PTHR32322">
    <property type="entry name" value="INNER MEMBRANE TRANSPORTER"/>
    <property type="match status" value="1"/>
</dbReference>
<dbReference type="InterPro" id="IPR037185">
    <property type="entry name" value="EmrE-like"/>
</dbReference>
<protein>
    <submittedName>
        <fullName evidence="8">EamA family transporter</fullName>
    </submittedName>
</protein>
<dbReference type="GO" id="GO:0005886">
    <property type="term" value="C:plasma membrane"/>
    <property type="evidence" value="ECO:0007669"/>
    <property type="project" value="UniProtKB-SubCell"/>
</dbReference>
<feature type="transmembrane region" description="Helical" evidence="6">
    <location>
        <begin position="113"/>
        <end position="131"/>
    </location>
</feature>
<feature type="transmembrane region" description="Helical" evidence="6">
    <location>
        <begin position="65"/>
        <end position="82"/>
    </location>
</feature>
<dbReference type="Proteomes" id="UP000032352">
    <property type="component" value="Chromosome"/>
</dbReference>
<comment type="subcellular location">
    <subcellularLocation>
        <location evidence="1">Cell membrane</location>
        <topology evidence="1">Multi-pass membrane protein</topology>
    </subcellularLocation>
</comment>
<feature type="transmembrane region" description="Helical" evidence="6">
    <location>
        <begin position="88"/>
        <end position="106"/>
    </location>
</feature>
<reference evidence="8 9" key="1">
    <citation type="journal article" date="2015" name="Genome Announc.">
        <title>Draft Genome Sequences of Marine Isolates of Thalassomonas viridans and Thalassomonas actiniarum.</title>
        <authorList>
            <person name="Olonade I."/>
            <person name="van Zyl L.J."/>
            <person name="Trindade M."/>
        </authorList>
    </citation>
    <scope>NUCLEOTIDE SEQUENCE [LARGE SCALE GENOMIC DNA]</scope>
    <source>
        <strain evidence="8 9">XOM25</strain>
    </source>
</reference>
<feature type="transmembrane region" description="Helical" evidence="6">
    <location>
        <begin position="143"/>
        <end position="161"/>
    </location>
</feature>
<feature type="domain" description="EamA" evidence="7">
    <location>
        <begin position="3"/>
        <end position="130"/>
    </location>
</feature>
<sequence length="304" mass="32725">MATIYGLLAIVMWGALALLGVNTKGIPAFQLLFLCFFISGLLMFVRRFLTGQPLFQKPAMSLPQWLFGTGALFGFHFCYFLALKHAPAIEVSLICYLWPMLLAILLAGKSTRLRALAGGVLGFLGIGFIILGDADIAFNGEYVSGYLLAGACALIWSGYSWYLSKSSGEPDDIGWLSLAVAFLSLLAHFLLEDPAQSGGRWQFGGEQWLGIILLGLGPVGGAFYLWDLGLKKGNQKLLASLSFCSPLISSVLLALAGYNAWSLNILIALTLILLGALIANKKPANKRINTEENKLPSVEAGRTG</sequence>
<feature type="transmembrane region" description="Helical" evidence="6">
    <location>
        <begin position="173"/>
        <end position="191"/>
    </location>
</feature>
<feature type="transmembrane region" description="Helical" evidence="6">
    <location>
        <begin position="27"/>
        <end position="45"/>
    </location>
</feature>
<keyword evidence="3 6" id="KW-0812">Transmembrane</keyword>
<feature type="transmembrane region" description="Helical" evidence="6">
    <location>
        <begin position="237"/>
        <end position="255"/>
    </location>
</feature>
<dbReference type="Pfam" id="PF00892">
    <property type="entry name" value="EamA"/>
    <property type="match status" value="2"/>
</dbReference>
<dbReference type="AlphaFoldDB" id="A0AAE9Z8J7"/>
<evidence type="ECO:0000256" key="2">
    <source>
        <dbReference type="ARBA" id="ARBA00022475"/>
    </source>
</evidence>
<name>A0AAE9Z8J7_9GAMM</name>
<accession>A0AAE9Z8J7</accession>
<reference evidence="8 9" key="2">
    <citation type="journal article" date="2022" name="Mar. Drugs">
        <title>Bioassay-Guided Fractionation Leads to the Detection of Cholic Acid Generated by the Rare Thalassomonas sp.</title>
        <authorList>
            <person name="Pheiffer F."/>
            <person name="Schneider Y.K."/>
            <person name="Hansen E.H."/>
            <person name="Andersen J.H."/>
            <person name="Isaksson J."/>
            <person name="Busche T."/>
            <person name="R C."/>
            <person name="Kalinowski J."/>
            <person name="Zyl L.V."/>
            <person name="Trindade M."/>
        </authorList>
    </citation>
    <scope>NUCLEOTIDE SEQUENCE [LARGE SCALE GENOMIC DNA]</scope>
    <source>
        <strain evidence="8 9">XOM25</strain>
    </source>
</reference>
<evidence type="ECO:0000313" key="8">
    <source>
        <dbReference type="EMBL" id="WDE08139.1"/>
    </source>
</evidence>
<dbReference type="EMBL" id="CP059733">
    <property type="protein sequence ID" value="WDE08139.1"/>
    <property type="molecule type" value="Genomic_DNA"/>
</dbReference>
<evidence type="ECO:0000313" key="9">
    <source>
        <dbReference type="Proteomes" id="UP000032352"/>
    </source>
</evidence>
<dbReference type="SUPFAM" id="SSF103481">
    <property type="entry name" value="Multidrug resistance efflux transporter EmrE"/>
    <property type="match status" value="2"/>
</dbReference>
<dbReference type="InterPro" id="IPR050638">
    <property type="entry name" value="AA-Vitamin_Transporters"/>
</dbReference>
<evidence type="ECO:0000256" key="1">
    <source>
        <dbReference type="ARBA" id="ARBA00004651"/>
    </source>
</evidence>
<keyword evidence="2" id="KW-1003">Cell membrane</keyword>
<feature type="transmembrane region" description="Helical" evidence="6">
    <location>
        <begin position="207"/>
        <end position="225"/>
    </location>
</feature>
<evidence type="ECO:0000256" key="5">
    <source>
        <dbReference type="ARBA" id="ARBA00023136"/>
    </source>
</evidence>
<dbReference type="InterPro" id="IPR000620">
    <property type="entry name" value="EamA_dom"/>
</dbReference>
<feature type="transmembrane region" description="Helical" evidence="6">
    <location>
        <begin position="261"/>
        <end position="279"/>
    </location>
</feature>
<evidence type="ECO:0000256" key="6">
    <source>
        <dbReference type="SAM" id="Phobius"/>
    </source>
</evidence>
<keyword evidence="9" id="KW-1185">Reference proteome</keyword>
<evidence type="ECO:0000256" key="4">
    <source>
        <dbReference type="ARBA" id="ARBA00022989"/>
    </source>
</evidence>
<feature type="domain" description="EamA" evidence="7">
    <location>
        <begin position="144"/>
        <end position="279"/>
    </location>
</feature>